<dbReference type="Proteomes" id="UP000028523">
    <property type="component" value="Unassembled WGS sequence"/>
</dbReference>
<evidence type="ECO:0000313" key="2">
    <source>
        <dbReference type="EMBL" id="KFB07563.1"/>
    </source>
</evidence>
<dbReference type="PANTHER" id="PTHR43031">
    <property type="entry name" value="FAD-DEPENDENT OXIDOREDUCTASE"/>
    <property type="match status" value="1"/>
</dbReference>
<dbReference type="AlphaFoldDB" id="A0A084U3M7"/>
<protein>
    <submittedName>
        <fullName evidence="2">Rhodanese-like domain protein</fullName>
    </submittedName>
</protein>
<dbReference type="Gene3D" id="3.40.250.10">
    <property type="entry name" value="Rhodanese-like domain"/>
    <property type="match status" value="1"/>
</dbReference>
<dbReference type="CDD" id="cd00158">
    <property type="entry name" value="RHOD"/>
    <property type="match status" value="1"/>
</dbReference>
<dbReference type="PANTHER" id="PTHR43031:SF1">
    <property type="entry name" value="PYRIDINE NUCLEOTIDE-DISULPHIDE OXIDOREDUCTASE"/>
    <property type="match status" value="1"/>
</dbReference>
<dbReference type="InterPro" id="IPR001763">
    <property type="entry name" value="Rhodanese-like_dom"/>
</dbReference>
<proteinExistence type="predicted"/>
<dbReference type="Pfam" id="PF00581">
    <property type="entry name" value="Rhodanese"/>
    <property type="match status" value="1"/>
</dbReference>
<accession>A0A084U3M7</accession>
<name>A0A084U3M7_MALIO</name>
<dbReference type="InterPro" id="IPR036873">
    <property type="entry name" value="Rhodanese-like_dom_sf"/>
</dbReference>
<evidence type="ECO:0000259" key="1">
    <source>
        <dbReference type="PROSITE" id="PS50206"/>
    </source>
</evidence>
<comment type="caution">
    <text evidence="2">The sequence shown here is derived from an EMBL/GenBank/DDBJ whole genome shotgun (WGS) entry which is preliminary data.</text>
</comment>
<gene>
    <name evidence="2" type="ORF">P271_407</name>
</gene>
<feature type="domain" description="Rhodanese" evidence="1">
    <location>
        <begin position="13"/>
        <end position="94"/>
    </location>
</feature>
<keyword evidence="3" id="KW-1185">Reference proteome</keyword>
<dbReference type="InterPro" id="IPR050229">
    <property type="entry name" value="GlpE_sulfurtransferase"/>
</dbReference>
<dbReference type="EMBL" id="AWQU01000078">
    <property type="protein sequence ID" value="KFB07563.1"/>
    <property type="molecule type" value="Genomic_DNA"/>
</dbReference>
<dbReference type="SUPFAM" id="SSF52821">
    <property type="entry name" value="Rhodanese/Cell cycle control phosphatase"/>
    <property type="match status" value="1"/>
</dbReference>
<dbReference type="RefSeq" id="WP_036451990.1">
    <property type="nucleotide sequence ID" value="NZ_AWQU01000078.1"/>
</dbReference>
<reference evidence="2 3" key="1">
    <citation type="journal article" date="2014" name="PLoS ONE">
        <title>Reduction of Hydrogen Peroxide Accumulation and Toxicity by a Catalase from Mycoplasma iowae.</title>
        <authorList>
            <person name="Pritchard R.E."/>
            <person name="Prassinos A.J."/>
            <person name="Osborne J.D."/>
            <person name="Raviv Z."/>
            <person name="Balish M.F."/>
        </authorList>
    </citation>
    <scope>NUCLEOTIDE SEQUENCE [LARGE SCALE GENOMIC DNA]</scope>
    <source>
        <strain evidence="2 3">DK-CPA</strain>
    </source>
</reference>
<sequence>MKNITWKSVLEKQNKDNVIVDIRDKETFDQLKINNDVINLNKDMIDNNQINLDKSKKYYIYCNIGMKSKEITEKLSKMGYDTSNIEGGYQEYIKNKK</sequence>
<evidence type="ECO:0000313" key="3">
    <source>
        <dbReference type="Proteomes" id="UP000028523"/>
    </source>
</evidence>
<organism evidence="2 3">
    <name type="scientific">Malacoplasma iowae DK-CPA</name>
    <dbReference type="NCBI Taxonomy" id="1394179"/>
    <lineage>
        <taxon>Bacteria</taxon>
        <taxon>Bacillati</taxon>
        <taxon>Mycoplasmatota</taxon>
        <taxon>Mycoplasmoidales</taxon>
        <taxon>Mycoplasmoidaceae</taxon>
        <taxon>Malacoplasma</taxon>
    </lineage>
</organism>
<dbReference type="PROSITE" id="PS50206">
    <property type="entry name" value="RHODANESE_3"/>
    <property type="match status" value="1"/>
</dbReference>